<dbReference type="Proteomes" id="UP001390669">
    <property type="component" value="Unassembled WGS sequence"/>
</dbReference>
<reference evidence="1 2" key="1">
    <citation type="submission" date="2024-01" db="EMBL/GenBank/DDBJ databases">
        <title>The diversity of rhizobia nodulating Mimosa spp. in eleven states of Brazil covering several biomes is determined by host plant, location, and edaphic factors.</title>
        <authorList>
            <person name="Rouws L."/>
            <person name="Barauna A."/>
            <person name="Beukes C."/>
            <person name="De Faria S.M."/>
            <person name="Gross E."/>
            <person name="Dos Reis Junior F.B."/>
            <person name="Simon M."/>
            <person name="Maluk M."/>
            <person name="Odee D.W."/>
            <person name="Kenicer G."/>
            <person name="Young J.P.W."/>
            <person name="Reis V.M."/>
            <person name="Zilli J."/>
            <person name="James E.K."/>
        </authorList>
    </citation>
    <scope>NUCLEOTIDE SEQUENCE [LARGE SCALE GENOMIC DNA]</scope>
    <source>
        <strain evidence="1 2">JPY164</strain>
    </source>
</reference>
<accession>A0ABU9SK33</accession>
<dbReference type="RefSeq" id="WP_406953773.1">
    <property type="nucleotide sequence ID" value="NZ_JAYMRW010000016.1"/>
</dbReference>
<gene>
    <name evidence="1" type="ORF">VSR33_30010</name>
</gene>
<name>A0ABU9SK33_9BURK</name>
<evidence type="ECO:0000313" key="2">
    <source>
        <dbReference type="Proteomes" id="UP001390669"/>
    </source>
</evidence>
<evidence type="ECO:0000313" key="1">
    <source>
        <dbReference type="EMBL" id="MEM5451716.1"/>
    </source>
</evidence>
<dbReference type="EMBL" id="JAYMRW010000016">
    <property type="protein sequence ID" value="MEM5451716.1"/>
    <property type="molecule type" value="Genomic_DNA"/>
</dbReference>
<proteinExistence type="predicted"/>
<keyword evidence="2" id="KW-1185">Reference proteome</keyword>
<organism evidence="1 2">
    <name type="scientific">Paraburkholderia guartelaensis</name>
    <dbReference type="NCBI Taxonomy" id="2546446"/>
    <lineage>
        <taxon>Bacteria</taxon>
        <taxon>Pseudomonadati</taxon>
        <taxon>Pseudomonadota</taxon>
        <taxon>Betaproteobacteria</taxon>
        <taxon>Burkholderiales</taxon>
        <taxon>Burkholderiaceae</taxon>
        <taxon>Paraburkholderia</taxon>
    </lineage>
</organism>
<protein>
    <submittedName>
        <fullName evidence="1">Uncharacterized protein</fullName>
    </submittedName>
</protein>
<comment type="caution">
    <text evidence="1">The sequence shown here is derived from an EMBL/GenBank/DDBJ whole genome shotgun (WGS) entry which is preliminary data.</text>
</comment>
<sequence length="88" mass="9994">MDAAASSARRLRQVRDLPCPRGLPLIGNLHQLNAPKLHRVLEQWAEEPSMIEENTAFAMVPNRMPVRLELRPTVESPRPQATYQPGRD</sequence>